<evidence type="ECO:0000256" key="1">
    <source>
        <dbReference type="ARBA" id="ARBA00006040"/>
    </source>
</evidence>
<keyword evidence="10" id="KW-1185">Reference proteome</keyword>
<dbReference type="PANTHER" id="PTHR11804">
    <property type="entry name" value="PROTEASE M3 THIMET OLIGOPEPTIDASE-RELATED"/>
    <property type="match status" value="1"/>
</dbReference>
<dbReference type="SUPFAM" id="SSF55486">
    <property type="entry name" value="Metalloproteases ('zincins'), catalytic domain"/>
    <property type="match status" value="1"/>
</dbReference>
<dbReference type="Gene3D" id="3.40.390.10">
    <property type="entry name" value="Collagenase (Catalytic Domain)"/>
    <property type="match status" value="1"/>
</dbReference>
<name>A0A196S833_BLAHN</name>
<proteinExistence type="inferred from homology"/>
<evidence type="ECO:0000256" key="3">
    <source>
        <dbReference type="ARBA" id="ARBA00022723"/>
    </source>
</evidence>
<dbReference type="OrthoDB" id="17530at2759"/>
<dbReference type="EMBL" id="LXWW01000453">
    <property type="protein sequence ID" value="OAO13193.1"/>
    <property type="molecule type" value="Genomic_DNA"/>
</dbReference>
<dbReference type="GO" id="GO:0046872">
    <property type="term" value="F:metal ion binding"/>
    <property type="evidence" value="ECO:0007669"/>
    <property type="project" value="UniProtKB-UniRule"/>
</dbReference>
<dbReference type="InterPro" id="IPR045090">
    <property type="entry name" value="Pept_M3A_M3B"/>
</dbReference>
<dbReference type="Gene3D" id="1.10.1370.10">
    <property type="entry name" value="Neurolysin, domain 3"/>
    <property type="match status" value="1"/>
</dbReference>
<evidence type="ECO:0000313" key="10">
    <source>
        <dbReference type="Proteomes" id="UP000078348"/>
    </source>
</evidence>
<sequence length="666" mass="75029">MLNALRSSASKGLRRGAAAQTGLLGFAGIRVPYDCILFAKEKKKEVESLRSLLLSSKTRKERAYYVDQISNTLDYTMNMLCFIHGAHENTDFVQAANTANEILFQTMNQFNSDEEIYHCLRDALKLPPEGDHREEDAREYEHDGISEKKDPRMDAVNERLQRIEFEYVNNIRRNTATFPLDPSAVPPAVKSTLQRSKGSLLLPLNLRSMFNTLFYIPDEQQRRAVMRAMNRACPANKALLQEYVNLKNAVALAHGKPNFAEYNMYNSLYGSARAVDGLLKRSVQCYSPRLREYMAEAAEEKRRLGGDASLSVWDEEFFICRVVNRRRALGAADVANTLTVAGALKGGVEPLLRALFDVTLEEVPTAREELWSSRGLITKYRVSHGTRGYLGDLYLDLFAYPGKRCSAAMHTIKGRCQRADGSVQHPSCIIATDLPFSRSAAESFISISNVETLFHEFGHAMQLLLTDTRFQMVSGTRVAADAVEIPSSILECCCGDPAVLQRINQASVELSRQARTANDRALRFYHEYCASVPAYSFFNSLLTSIMDQYLFGEGANTMPVEDVFVYVHNTFGFSKATKDCSYLHHDESWIHYPGVFYTYPLSTIIATDIYDDCVRRFESPLHPGFGDMLYKELFTKGGSIPQSTILRNILGREYSEEALSKHLALL</sequence>
<evidence type="ECO:0000256" key="6">
    <source>
        <dbReference type="ARBA" id="ARBA00023049"/>
    </source>
</evidence>
<keyword evidence="5 7" id="KW-0862">Zinc</keyword>
<dbReference type="InterPro" id="IPR024079">
    <property type="entry name" value="MetalloPept_cat_dom_sf"/>
</dbReference>
<evidence type="ECO:0000256" key="4">
    <source>
        <dbReference type="ARBA" id="ARBA00022801"/>
    </source>
</evidence>
<comment type="similarity">
    <text evidence="1 7">Belongs to the peptidase M3 family.</text>
</comment>
<evidence type="ECO:0000256" key="7">
    <source>
        <dbReference type="RuleBase" id="RU003435"/>
    </source>
</evidence>
<evidence type="ECO:0000256" key="2">
    <source>
        <dbReference type="ARBA" id="ARBA00022670"/>
    </source>
</evidence>
<dbReference type="AlphaFoldDB" id="A0A196S833"/>
<organism evidence="9 10">
    <name type="scientific">Blastocystis sp. subtype 1 (strain ATCC 50177 / NandII)</name>
    <dbReference type="NCBI Taxonomy" id="478820"/>
    <lineage>
        <taxon>Eukaryota</taxon>
        <taxon>Sar</taxon>
        <taxon>Stramenopiles</taxon>
        <taxon>Bigyra</taxon>
        <taxon>Opalozoa</taxon>
        <taxon>Opalinata</taxon>
        <taxon>Blastocystidae</taxon>
        <taxon>Blastocystis</taxon>
    </lineage>
</organism>
<feature type="domain" description="Peptidase M3A/M3B catalytic" evidence="8">
    <location>
        <begin position="214"/>
        <end position="664"/>
    </location>
</feature>
<dbReference type="GO" id="GO:0005739">
    <property type="term" value="C:mitochondrion"/>
    <property type="evidence" value="ECO:0007669"/>
    <property type="project" value="TreeGrafter"/>
</dbReference>
<protein>
    <submittedName>
        <fullName evidence="9">Mitochondrial intermediate peptidase</fullName>
    </submittedName>
</protein>
<evidence type="ECO:0000256" key="5">
    <source>
        <dbReference type="ARBA" id="ARBA00022833"/>
    </source>
</evidence>
<dbReference type="InterPro" id="IPR001567">
    <property type="entry name" value="Pept_M3A_M3B_dom"/>
</dbReference>
<gene>
    <name evidence="9" type="ORF">AV274_5135</name>
</gene>
<dbReference type="Proteomes" id="UP000078348">
    <property type="component" value="Unassembled WGS sequence"/>
</dbReference>
<comment type="cofactor">
    <cofactor evidence="7">
        <name>Zn(2+)</name>
        <dbReference type="ChEBI" id="CHEBI:29105"/>
    </cofactor>
    <text evidence="7">Binds 1 zinc ion.</text>
</comment>
<keyword evidence="6 7" id="KW-0482">Metalloprotease</keyword>
<dbReference type="STRING" id="478820.A0A196S833"/>
<evidence type="ECO:0000259" key="8">
    <source>
        <dbReference type="Pfam" id="PF01432"/>
    </source>
</evidence>
<dbReference type="InterPro" id="IPR024077">
    <property type="entry name" value="Neurolysin/TOP_dom2"/>
</dbReference>
<reference evidence="9 10" key="1">
    <citation type="submission" date="2016-05" db="EMBL/GenBank/DDBJ databases">
        <title>Nuclear genome of Blastocystis sp. subtype 1 NandII.</title>
        <authorList>
            <person name="Gentekaki E."/>
            <person name="Curtis B."/>
            <person name="Stairs C."/>
            <person name="Eme L."/>
            <person name="Herman E."/>
            <person name="Klimes V."/>
            <person name="Arias M.C."/>
            <person name="Elias M."/>
            <person name="Hilliou F."/>
            <person name="Klute M."/>
            <person name="Malik S.-B."/>
            <person name="Pightling A."/>
            <person name="Rachubinski R."/>
            <person name="Salas D."/>
            <person name="Schlacht A."/>
            <person name="Suga H."/>
            <person name="Archibald J."/>
            <person name="Ball S.G."/>
            <person name="Clark G."/>
            <person name="Dacks J."/>
            <person name="Van Der Giezen M."/>
            <person name="Tsaousis A."/>
            <person name="Roger A."/>
        </authorList>
    </citation>
    <scope>NUCLEOTIDE SEQUENCE [LARGE SCALE GENOMIC DNA]</scope>
    <source>
        <strain evidence="10">ATCC 50177 / NandII</strain>
    </source>
</reference>
<dbReference type="GO" id="GO:0006508">
    <property type="term" value="P:proteolysis"/>
    <property type="evidence" value="ECO:0007669"/>
    <property type="project" value="UniProtKB-KW"/>
</dbReference>
<dbReference type="GO" id="GO:0006518">
    <property type="term" value="P:peptide metabolic process"/>
    <property type="evidence" value="ECO:0007669"/>
    <property type="project" value="TreeGrafter"/>
</dbReference>
<keyword evidence="4 7" id="KW-0378">Hydrolase</keyword>
<evidence type="ECO:0000313" key="9">
    <source>
        <dbReference type="EMBL" id="OAO13193.1"/>
    </source>
</evidence>
<dbReference type="GO" id="GO:0004222">
    <property type="term" value="F:metalloendopeptidase activity"/>
    <property type="evidence" value="ECO:0007669"/>
    <property type="project" value="InterPro"/>
</dbReference>
<dbReference type="PANTHER" id="PTHR11804:SF79">
    <property type="entry name" value="MITOCHONDRIAL INTERMEDIATE PEPTIDASE"/>
    <property type="match status" value="1"/>
</dbReference>
<dbReference type="Pfam" id="PF01432">
    <property type="entry name" value="Peptidase_M3"/>
    <property type="match status" value="1"/>
</dbReference>
<keyword evidence="2 7" id="KW-0645">Protease</keyword>
<keyword evidence="3 7" id="KW-0479">Metal-binding</keyword>
<comment type="caution">
    <text evidence="9">The sequence shown here is derived from an EMBL/GenBank/DDBJ whole genome shotgun (WGS) entry which is preliminary data.</text>
</comment>
<accession>A0A196S833</accession>